<keyword evidence="2" id="KW-1185">Reference proteome</keyword>
<accession>A0A0N0DR60</accession>
<dbReference type="AlphaFoldDB" id="A0A0N0DR60"/>
<name>A0A0N0DR60_LEPPY</name>
<dbReference type="Proteomes" id="UP000037923">
    <property type="component" value="Unassembled WGS sequence"/>
</dbReference>
<evidence type="ECO:0000313" key="2">
    <source>
        <dbReference type="Proteomes" id="UP000037923"/>
    </source>
</evidence>
<protein>
    <submittedName>
        <fullName evidence="1">Uncharacterized protein</fullName>
    </submittedName>
</protein>
<sequence length="173" mass="18910">MAGPAGAISTTLPKAIPSRLLQARFSGLLCNPARGSVNMAGVTSPAYRFYLATSNFLIHDETAQLPPFPPMVEGTSGNVSVVDVVGPQAFVKELFLFFPEGLIVDLCGQFHTEPHPRDAPRLFCPSITLSLQRLQNTEDMLRILHAPNGNTKELQARLRRLIFSHDPLSCRTA</sequence>
<evidence type="ECO:0000313" key="1">
    <source>
        <dbReference type="EMBL" id="KPA74242.1"/>
    </source>
</evidence>
<dbReference type="GeneID" id="26909539"/>
<comment type="caution">
    <text evidence="1">The sequence shown here is derived from an EMBL/GenBank/DDBJ whole genome shotgun (WGS) entry which is preliminary data.</text>
</comment>
<reference evidence="1 2" key="1">
    <citation type="submission" date="2015-07" db="EMBL/GenBank/DDBJ databases">
        <title>High-quality genome of monoxenous trypanosomatid Leptomonas pyrrhocoris.</title>
        <authorList>
            <person name="Flegontov P."/>
            <person name="Butenko A."/>
            <person name="Firsov S."/>
            <person name="Vlcek C."/>
            <person name="Logacheva M.D."/>
            <person name="Field M."/>
            <person name="Filatov D."/>
            <person name="Flegontova O."/>
            <person name="Gerasimov E."/>
            <person name="Jackson A.P."/>
            <person name="Kelly S."/>
            <person name="Opperdoes F."/>
            <person name="O'Reilly A."/>
            <person name="Votypka J."/>
            <person name="Yurchenko V."/>
            <person name="Lukes J."/>
        </authorList>
    </citation>
    <scope>NUCLEOTIDE SEQUENCE [LARGE SCALE GENOMIC DNA]</scope>
    <source>
        <strain evidence="1">H10</strain>
    </source>
</reference>
<organism evidence="1 2">
    <name type="scientific">Leptomonas pyrrhocoris</name>
    <name type="common">Firebug parasite</name>
    <dbReference type="NCBI Taxonomy" id="157538"/>
    <lineage>
        <taxon>Eukaryota</taxon>
        <taxon>Discoba</taxon>
        <taxon>Euglenozoa</taxon>
        <taxon>Kinetoplastea</taxon>
        <taxon>Metakinetoplastina</taxon>
        <taxon>Trypanosomatida</taxon>
        <taxon>Trypanosomatidae</taxon>
        <taxon>Leishmaniinae</taxon>
        <taxon>Leptomonas</taxon>
    </lineage>
</organism>
<dbReference type="OMA" id="CILHAPK"/>
<dbReference type="OrthoDB" id="266105at2759"/>
<dbReference type="VEuPathDB" id="TriTrypDB:LpyrH10_30_0170"/>
<dbReference type="RefSeq" id="XP_015652681.1">
    <property type="nucleotide sequence ID" value="XM_015808630.1"/>
</dbReference>
<dbReference type="EMBL" id="LGTL01000030">
    <property type="protein sequence ID" value="KPA74242.1"/>
    <property type="molecule type" value="Genomic_DNA"/>
</dbReference>
<proteinExistence type="predicted"/>
<gene>
    <name evidence="1" type="ORF">ABB37_09256</name>
</gene>